<accession>H3A353</accession>
<evidence type="ECO:0000256" key="5">
    <source>
        <dbReference type="ARBA" id="ARBA00022729"/>
    </source>
</evidence>
<dbReference type="GeneTree" id="ENSGT00940000155915"/>
<dbReference type="EMBL" id="AFYH01120614">
    <property type="status" value="NOT_ANNOTATED_CDS"/>
    <property type="molecule type" value="Genomic_DNA"/>
</dbReference>
<dbReference type="PROSITE" id="PS50853">
    <property type="entry name" value="FN3"/>
    <property type="match status" value="4"/>
</dbReference>
<comment type="similarity">
    <text evidence="2">Belongs to the immunoglobulin superfamily. Contactin family.</text>
</comment>
<dbReference type="FunCoup" id="H3A353">
    <property type="interactions" value="972"/>
</dbReference>
<dbReference type="EMBL" id="AFYH01120618">
    <property type="status" value="NOT_ANNOTATED_CDS"/>
    <property type="molecule type" value="Genomic_DNA"/>
</dbReference>
<dbReference type="FunFam" id="2.60.40.10:FF:000028">
    <property type="entry name" value="Neuronal cell adhesion molecule"/>
    <property type="match status" value="1"/>
</dbReference>
<feature type="domain" description="Fibronectin type-III" evidence="15">
    <location>
        <begin position="890"/>
        <end position="983"/>
    </location>
</feature>
<dbReference type="FunFam" id="2.60.40.10:FF:000004">
    <property type="entry name" value="DCC isoform 1"/>
    <property type="match status" value="2"/>
</dbReference>
<dbReference type="STRING" id="7897.ENSLACP00000004074"/>
<dbReference type="GO" id="GO:0007420">
    <property type="term" value="P:brain development"/>
    <property type="evidence" value="ECO:0007669"/>
    <property type="project" value="TreeGrafter"/>
</dbReference>
<dbReference type="Gene3D" id="2.60.40.10">
    <property type="entry name" value="Immunoglobulins"/>
    <property type="match status" value="10"/>
</dbReference>
<dbReference type="FunFam" id="2.60.40.10:FF:000064">
    <property type="entry name" value="Contactin 1"/>
    <property type="match status" value="1"/>
</dbReference>
<evidence type="ECO:0000256" key="3">
    <source>
        <dbReference type="ARBA" id="ARBA00022475"/>
    </source>
</evidence>
<dbReference type="GO" id="GO:0098632">
    <property type="term" value="F:cell-cell adhesion mediator activity"/>
    <property type="evidence" value="ECO:0007669"/>
    <property type="project" value="TreeGrafter"/>
</dbReference>
<keyword evidence="5 13" id="KW-0732">Signal</keyword>
<organism evidence="16 17">
    <name type="scientific">Latimeria chalumnae</name>
    <name type="common">Coelacanth</name>
    <dbReference type="NCBI Taxonomy" id="7897"/>
    <lineage>
        <taxon>Eukaryota</taxon>
        <taxon>Metazoa</taxon>
        <taxon>Chordata</taxon>
        <taxon>Craniata</taxon>
        <taxon>Vertebrata</taxon>
        <taxon>Euteleostomi</taxon>
        <taxon>Coelacanthiformes</taxon>
        <taxon>Coelacanthidae</taxon>
        <taxon>Latimeria</taxon>
    </lineage>
</organism>
<dbReference type="CTD" id="541474"/>
<dbReference type="GO" id="GO:0030424">
    <property type="term" value="C:axon"/>
    <property type="evidence" value="ECO:0007669"/>
    <property type="project" value="TreeGrafter"/>
</dbReference>
<feature type="domain" description="Ig-like" evidence="14">
    <location>
        <begin position="398"/>
        <end position="485"/>
    </location>
</feature>
<evidence type="ECO:0000256" key="7">
    <source>
        <dbReference type="ARBA" id="ARBA00022889"/>
    </source>
</evidence>
<dbReference type="FunFam" id="2.60.40.10:FF:000005">
    <property type="entry name" value="Neuronal cell adhesion molecule"/>
    <property type="match status" value="1"/>
</dbReference>
<dbReference type="InterPro" id="IPR036179">
    <property type="entry name" value="Ig-like_dom_sf"/>
</dbReference>
<keyword evidence="6" id="KW-0677">Repeat</keyword>
<dbReference type="OrthoDB" id="6138780at2759"/>
<dbReference type="Ensembl" id="ENSLACT00000004110.1">
    <property type="protein sequence ID" value="ENSLACP00000004074.1"/>
    <property type="gene ID" value="ENSLACG00000003625.1"/>
</dbReference>
<dbReference type="EMBL" id="AFYH01120617">
    <property type="status" value="NOT_ANNOTATED_CDS"/>
    <property type="molecule type" value="Genomic_DNA"/>
</dbReference>
<dbReference type="EMBL" id="AFYH01120613">
    <property type="status" value="NOT_ANNOTATED_CDS"/>
    <property type="molecule type" value="Genomic_DNA"/>
</dbReference>
<evidence type="ECO:0000256" key="12">
    <source>
        <dbReference type="ARBA" id="ARBA00023319"/>
    </source>
</evidence>
<feature type="chain" id="PRO_5003579523" evidence="13">
    <location>
        <begin position="19"/>
        <end position="1009"/>
    </location>
</feature>
<evidence type="ECO:0000313" key="16">
    <source>
        <dbReference type="Ensembl" id="ENSLACP00000004074.1"/>
    </source>
</evidence>
<keyword evidence="4" id="KW-0336">GPI-anchor</keyword>
<dbReference type="CDD" id="cd00063">
    <property type="entry name" value="FN3"/>
    <property type="match status" value="4"/>
</dbReference>
<dbReference type="InterPro" id="IPR003598">
    <property type="entry name" value="Ig_sub2"/>
</dbReference>
<dbReference type="PROSITE" id="PS50835">
    <property type="entry name" value="IG_LIKE"/>
    <property type="match status" value="6"/>
</dbReference>
<dbReference type="InterPro" id="IPR013098">
    <property type="entry name" value="Ig_I-set"/>
</dbReference>
<dbReference type="InterPro" id="IPR036116">
    <property type="entry name" value="FN3_sf"/>
</dbReference>
<feature type="signal peptide" evidence="13">
    <location>
        <begin position="1"/>
        <end position="18"/>
    </location>
</feature>
<dbReference type="Bgee" id="ENSLACG00000003625">
    <property type="expression patterns" value="Expressed in pharyngeal gill and 6 other cell types or tissues"/>
</dbReference>
<keyword evidence="17" id="KW-1185">Reference proteome</keyword>
<dbReference type="OMA" id="KICKAYT"/>
<evidence type="ECO:0000256" key="2">
    <source>
        <dbReference type="ARBA" id="ARBA00009812"/>
    </source>
</evidence>
<dbReference type="SUPFAM" id="SSF49265">
    <property type="entry name" value="Fibronectin type III"/>
    <property type="match status" value="2"/>
</dbReference>
<keyword evidence="10" id="KW-0325">Glycoprotein</keyword>
<evidence type="ECO:0000256" key="13">
    <source>
        <dbReference type="SAM" id="SignalP"/>
    </source>
</evidence>
<reference evidence="16" key="3">
    <citation type="submission" date="2025-09" db="UniProtKB">
        <authorList>
            <consortium name="Ensembl"/>
        </authorList>
    </citation>
    <scope>IDENTIFICATION</scope>
</reference>
<dbReference type="AlphaFoldDB" id="H3A353"/>
<dbReference type="EMBL" id="AFYH01120619">
    <property type="status" value="NOT_ANNOTATED_CDS"/>
    <property type="molecule type" value="Genomic_DNA"/>
</dbReference>
<dbReference type="Proteomes" id="UP000008672">
    <property type="component" value="Unassembled WGS sequence"/>
</dbReference>
<dbReference type="GO" id="GO:0007411">
    <property type="term" value="P:axon guidance"/>
    <property type="evidence" value="ECO:0007669"/>
    <property type="project" value="TreeGrafter"/>
</dbReference>
<dbReference type="FunFam" id="2.60.40.10:FF:000052">
    <property type="entry name" value="Contactin 1"/>
    <property type="match status" value="1"/>
</dbReference>
<proteinExistence type="inferred from homology"/>
<keyword evidence="8" id="KW-0472">Membrane</keyword>
<name>H3A353_LATCH</name>
<dbReference type="EMBL" id="AFYH01120616">
    <property type="status" value="NOT_ANNOTATED_CDS"/>
    <property type="molecule type" value="Genomic_DNA"/>
</dbReference>
<keyword evidence="7" id="KW-0130">Cell adhesion</keyword>
<evidence type="ECO:0000256" key="8">
    <source>
        <dbReference type="ARBA" id="ARBA00023136"/>
    </source>
</evidence>
<dbReference type="HOGENOM" id="CLU_005756_0_0_1"/>
<dbReference type="SMART" id="SM00409">
    <property type="entry name" value="IG"/>
    <property type="match status" value="6"/>
</dbReference>
<evidence type="ECO:0000313" key="17">
    <source>
        <dbReference type="Proteomes" id="UP000008672"/>
    </source>
</evidence>
<protein>
    <submittedName>
        <fullName evidence="16">Contactin 1</fullName>
    </submittedName>
</protein>
<keyword evidence="9" id="KW-1015">Disulfide bond</keyword>
<evidence type="ECO:0000256" key="10">
    <source>
        <dbReference type="ARBA" id="ARBA00023180"/>
    </source>
</evidence>
<keyword evidence="11" id="KW-0449">Lipoprotein</keyword>
<dbReference type="GO" id="GO:0098552">
    <property type="term" value="C:side of membrane"/>
    <property type="evidence" value="ECO:0007669"/>
    <property type="project" value="UniProtKB-KW"/>
</dbReference>
<dbReference type="InterPro" id="IPR007110">
    <property type="entry name" value="Ig-like_dom"/>
</dbReference>
<reference evidence="16" key="2">
    <citation type="submission" date="2025-08" db="UniProtKB">
        <authorList>
            <consortium name="Ensembl"/>
        </authorList>
    </citation>
    <scope>IDENTIFICATION</scope>
</reference>
<dbReference type="InterPro" id="IPR013783">
    <property type="entry name" value="Ig-like_fold"/>
</dbReference>
<feature type="domain" description="Ig-like" evidence="14">
    <location>
        <begin position="122"/>
        <end position="213"/>
    </location>
</feature>
<evidence type="ECO:0000256" key="9">
    <source>
        <dbReference type="ARBA" id="ARBA00023157"/>
    </source>
</evidence>
<dbReference type="PANTHER" id="PTHR44170">
    <property type="entry name" value="PROTEIN SIDEKICK"/>
    <property type="match status" value="1"/>
</dbReference>
<dbReference type="EMBL" id="AFYH01120620">
    <property type="status" value="NOT_ANNOTATED_CDS"/>
    <property type="molecule type" value="Genomic_DNA"/>
</dbReference>
<feature type="domain" description="Fibronectin type-III" evidence="15">
    <location>
        <begin position="796"/>
        <end position="888"/>
    </location>
</feature>
<reference evidence="17" key="1">
    <citation type="submission" date="2011-08" db="EMBL/GenBank/DDBJ databases">
        <title>The draft genome of Latimeria chalumnae.</title>
        <authorList>
            <person name="Di Palma F."/>
            <person name="Alfoldi J."/>
            <person name="Johnson J."/>
            <person name="Berlin A."/>
            <person name="Gnerre S."/>
            <person name="Jaffe D."/>
            <person name="MacCallum I."/>
            <person name="Young S."/>
            <person name="Walker B.J."/>
            <person name="Lander E."/>
            <person name="Lindblad-Toh K."/>
        </authorList>
    </citation>
    <scope>NUCLEOTIDE SEQUENCE [LARGE SCALE GENOMIC DNA]</scope>
    <source>
        <strain evidence="17">Wild caught</strain>
    </source>
</reference>
<dbReference type="SUPFAM" id="SSF48726">
    <property type="entry name" value="Immunoglobulin"/>
    <property type="match status" value="6"/>
</dbReference>
<dbReference type="EMBL" id="AFYH01120615">
    <property type="status" value="NOT_ANNOTATED_CDS"/>
    <property type="molecule type" value="Genomic_DNA"/>
</dbReference>
<dbReference type="FunFam" id="2.60.40.10:FF:000044">
    <property type="entry name" value="Contactin 1"/>
    <property type="match status" value="1"/>
</dbReference>
<gene>
    <name evidence="16" type="primary">CNTN1</name>
</gene>
<evidence type="ECO:0000256" key="1">
    <source>
        <dbReference type="ARBA" id="ARBA00004609"/>
    </source>
</evidence>
<dbReference type="InterPro" id="IPR003961">
    <property type="entry name" value="FN3_dom"/>
</dbReference>
<feature type="domain" description="Fibronectin type-III" evidence="15">
    <location>
        <begin position="694"/>
        <end position="792"/>
    </location>
</feature>
<sequence length="1009" mass="111920">MYLLITQLFMLAFIFCLAEEGRRYGPVFEEQPIDTIYPEESPEGRVSMNCRARGNPSVVYKWKLNSWDINLDNDHYSMVGGNLMITNPEKHKDAGKYICIATNEYGTIVSKEATLSFGYLDPFSTDERFAVEIKEGIGAVLLCEAPYHYPDDLTYRWLYNEFPTFIHPDRRRFVSQTTGNLYIAKVESTDIGNYSCFVSSPSVTKSVFSKSISFIPQPEGSVKRYPADIKVRFKDTYATVGQNVTLECFALGNPVPEISWQKVSEQLPSSAEVSTSGAILNIFNIQPEDEGTYECKAENSKGRDTHRSRVYVQAYPEWIKQINDTQRDIGSTLTWPCEAKGNPVPSIRWQKNGQAFRRGELKINSLSLEDAGMYQCIAENSLGSIYANAELKVLALAPTFESSPVKKKLLAAKGGRLIVHCKPKAAPKPRFFWSKGTEMLTNSSRMSVWRDGTLEILNVTKMDEGSYTCVAENKRGKANSTGTLSITDATKITLAPSNADVTVGENATMQCHASHDSTLDLTFIWSVNGYVINYDKEKDHYERNLMSEAGSELIIKDVHLRHAGRYTCTAQTIVDNATASADLVVRGPPGPPGGVRVEDIKDTSVTLTWSRGTDNHSPISKYIIQAKNILSEDWKDVKTDPSNIEGNMETAKVTDLIPWMDYEFRVIATNTLGTGDPSLPSRSIKTLEAAPTVAPSDIGGGGGSNRELTITWTPLSREYFNGNDFGYVVAFKPYGEKEWKKVTVPGSDVDRYVHKDDTMPPSTQFLVKVKAYNNKGEGPFSLTAVIFSAQDAPNEAPRRVWTETLSSSEVRVFWEPVYQQSLEGYWVRYWRVQDKEAAAQRVMVGNHENSTKLENMLPNSHYHIEVRAHNSAGYGPASTLIDVTTEKAPPSRAPKSLSASRSGSEYTITWEHVEPLANESDVKGYKVLYRPEGQPTGKLYKTGEHHIVVPVPQTGEYVVEVRAHSAGGDGAVSEIRIKGASAGTVSVQGFASFISLLLPILSAIGSLKL</sequence>
<dbReference type="KEGG" id="lcm:102367335"/>
<dbReference type="Pfam" id="PF13927">
    <property type="entry name" value="Ig_3"/>
    <property type="match status" value="3"/>
</dbReference>
<evidence type="ECO:0000256" key="4">
    <source>
        <dbReference type="ARBA" id="ARBA00022622"/>
    </source>
</evidence>
<dbReference type="SMART" id="SM00060">
    <property type="entry name" value="FN3"/>
    <property type="match status" value="4"/>
</dbReference>
<dbReference type="InParanoid" id="H3A353"/>
<dbReference type="EMBL" id="AFYH01120612">
    <property type="status" value="NOT_ANNOTATED_CDS"/>
    <property type="molecule type" value="Genomic_DNA"/>
</dbReference>
<feature type="domain" description="Ig-like" evidence="14">
    <location>
        <begin position="26"/>
        <end position="116"/>
    </location>
</feature>
<dbReference type="FunFam" id="2.60.40.10:FF:000047">
    <property type="entry name" value="Contactin 1"/>
    <property type="match status" value="1"/>
</dbReference>
<dbReference type="PANTHER" id="PTHR44170:SF10">
    <property type="entry name" value="CONTACTIN-1"/>
    <property type="match status" value="1"/>
</dbReference>
<comment type="subcellular location">
    <subcellularLocation>
        <location evidence="1">Cell membrane</location>
        <topology evidence="1">Lipid-anchor</topology>
        <topology evidence="1">GPI-anchor</topology>
    </subcellularLocation>
</comment>
<dbReference type="SMART" id="SM00408">
    <property type="entry name" value="IGc2"/>
    <property type="match status" value="6"/>
</dbReference>
<dbReference type="InterPro" id="IPR003599">
    <property type="entry name" value="Ig_sub"/>
</dbReference>
<dbReference type="Pfam" id="PF07679">
    <property type="entry name" value="I-set"/>
    <property type="match status" value="3"/>
</dbReference>
<evidence type="ECO:0000259" key="14">
    <source>
        <dbReference type="PROSITE" id="PS50835"/>
    </source>
</evidence>
<keyword evidence="12" id="KW-0393">Immunoglobulin domain</keyword>
<dbReference type="GeneID" id="102367335"/>
<dbReference type="eggNOG" id="KOG3513">
    <property type="taxonomic scope" value="Eukaryota"/>
</dbReference>
<feature type="domain" description="Ig-like" evidence="14">
    <location>
        <begin position="316"/>
        <end position="392"/>
    </location>
</feature>
<evidence type="ECO:0000256" key="6">
    <source>
        <dbReference type="ARBA" id="ARBA00022737"/>
    </source>
</evidence>
<dbReference type="FunFam" id="2.60.40.10:FF:000035">
    <property type="entry name" value="Contactin 1"/>
    <property type="match status" value="1"/>
</dbReference>
<dbReference type="Pfam" id="PF00041">
    <property type="entry name" value="fn3"/>
    <property type="match status" value="3"/>
</dbReference>
<feature type="domain" description="Ig-like" evidence="14">
    <location>
        <begin position="226"/>
        <end position="311"/>
    </location>
</feature>
<evidence type="ECO:0000259" key="15">
    <source>
        <dbReference type="PROSITE" id="PS50853"/>
    </source>
</evidence>
<keyword evidence="3" id="KW-1003">Cell membrane</keyword>
<feature type="domain" description="Fibronectin type-III" evidence="15">
    <location>
        <begin position="591"/>
        <end position="689"/>
    </location>
</feature>
<dbReference type="GO" id="GO:0005886">
    <property type="term" value="C:plasma membrane"/>
    <property type="evidence" value="ECO:0007669"/>
    <property type="project" value="UniProtKB-SubCell"/>
</dbReference>
<dbReference type="EMBL" id="AFYH01120621">
    <property type="status" value="NOT_ANNOTATED_CDS"/>
    <property type="molecule type" value="Genomic_DNA"/>
</dbReference>
<dbReference type="FunFam" id="2.60.40.10:FF:000054">
    <property type="entry name" value="Contactin 1"/>
    <property type="match status" value="1"/>
</dbReference>
<evidence type="ECO:0000256" key="11">
    <source>
        <dbReference type="ARBA" id="ARBA00023288"/>
    </source>
</evidence>
<feature type="domain" description="Ig-like" evidence="14">
    <location>
        <begin position="490"/>
        <end position="580"/>
    </location>
</feature>